<dbReference type="GO" id="GO:0060070">
    <property type="term" value="P:canonical Wnt signaling pathway"/>
    <property type="evidence" value="ECO:0007669"/>
    <property type="project" value="TreeGrafter"/>
</dbReference>
<dbReference type="FunFam" id="2.120.10.30:FF:000241">
    <property type="entry name" value="Low-density lipoprotein receptor-related protein 6"/>
    <property type="match status" value="1"/>
</dbReference>
<dbReference type="PROSITE" id="PS00010">
    <property type="entry name" value="ASX_HYDROXYL"/>
    <property type="match status" value="1"/>
</dbReference>
<dbReference type="InterPro" id="IPR000742">
    <property type="entry name" value="EGF"/>
</dbReference>
<dbReference type="PANTHER" id="PTHR46513:SF5">
    <property type="entry name" value="PRO-EPIDERMAL GROWTH FACTOR"/>
    <property type="match status" value="1"/>
</dbReference>
<dbReference type="PROSITE" id="PS00022">
    <property type="entry name" value="EGF_1"/>
    <property type="match status" value="1"/>
</dbReference>
<feature type="repeat" description="LDL-receptor class B" evidence="7">
    <location>
        <begin position="128"/>
        <end position="169"/>
    </location>
</feature>
<dbReference type="FunFam" id="2.10.25.10:FF:000010">
    <property type="entry name" value="Pro-epidermal growth factor"/>
    <property type="match status" value="1"/>
</dbReference>
<keyword evidence="3" id="KW-0677">Repeat</keyword>
<dbReference type="KEGG" id="cgob:115014303"/>
<dbReference type="GO" id="GO:0007173">
    <property type="term" value="P:epidermal growth factor receptor signaling pathway"/>
    <property type="evidence" value="ECO:0007669"/>
    <property type="project" value="TreeGrafter"/>
</dbReference>
<dbReference type="Proteomes" id="UP000504630">
    <property type="component" value="Chromosome 10"/>
</dbReference>
<dbReference type="Pfam" id="PF07645">
    <property type="entry name" value="EGF_CA"/>
    <property type="match status" value="1"/>
</dbReference>
<dbReference type="FunFam" id="2.120.10.30:FF:000036">
    <property type="entry name" value="Pro-epidermal growth factor"/>
    <property type="match status" value="1"/>
</dbReference>
<feature type="repeat" description="LDL-receptor class B" evidence="7">
    <location>
        <begin position="650"/>
        <end position="692"/>
    </location>
</feature>
<evidence type="ECO:0000313" key="13">
    <source>
        <dbReference type="RefSeq" id="XP_029296902.1"/>
    </source>
</evidence>
<keyword evidence="1 6" id="KW-0245">EGF-like domain</keyword>
<feature type="repeat" description="LDL-receptor class B" evidence="7">
    <location>
        <begin position="563"/>
        <end position="605"/>
    </location>
</feature>
<protein>
    <submittedName>
        <fullName evidence="13">LOW QUALITY PROTEIN: pro-epidermal growth factor</fullName>
    </submittedName>
</protein>
<feature type="domain" description="EGF-like" evidence="11">
    <location>
        <begin position="943"/>
        <end position="984"/>
    </location>
</feature>
<feature type="repeat" description="LDL-receptor class B" evidence="7">
    <location>
        <begin position="520"/>
        <end position="562"/>
    </location>
</feature>
<dbReference type="GO" id="GO:0042813">
    <property type="term" value="F:Wnt receptor activity"/>
    <property type="evidence" value="ECO:0007669"/>
    <property type="project" value="TreeGrafter"/>
</dbReference>
<feature type="domain" description="EGF-like" evidence="11">
    <location>
        <begin position="877"/>
        <end position="917"/>
    </location>
</feature>
<dbReference type="Pfam" id="PF16472">
    <property type="entry name" value="DUF5050"/>
    <property type="match status" value="1"/>
</dbReference>
<dbReference type="CDD" id="cd00054">
    <property type="entry name" value="EGF_CA"/>
    <property type="match status" value="2"/>
</dbReference>
<dbReference type="GO" id="GO:0005886">
    <property type="term" value="C:plasma membrane"/>
    <property type="evidence" value="ECO:0007669"/>
    <property type="project" value="TreeGrafter"/>
</dbReference>
<dbReference type="FunFam" id="2.10.25.10:FF:000038">
    <property type="entry name" value="Fibrillin 2"/>
    <property type="match status" value="1"/>
</dbReference>
<sequence>MLAATITAALICFVVQRSGALALGTACWDERLSRAGRNNSCVASQPFLIFGHGKAIHRMDLDGKNQRRLVVGVGSSILLDFHFREERVYWVDKPTGVIYKASVRGAHRQKLYSSDKHISGLAVDWIWNSVYWTSEEKGKIKTMDINGKNERTLLRHLTKPSSINVDPTNRFLFWLSGGMTPSIQRCDATGQMKTTLLKIAEQLEALSIDREEKRLFWVQFGLQGEGAIASCDYNGNVQHIIDQPLRSPSTGISVFLEHVYYTDAASRVIKQVNKYTGGEPLNVNVKQMAKPPNAVKVVHPLNQPMTDSHSSYPGCDEQSGSCVNVCSSVAERGTCQCSHGFTLSNQGTYCEDVNECAHWNHGCSLGCENIPGSYFCTCPKGYALLPDRKTCGEITPCEGNITKCGHGCLTTEEGAVCVCPEGSLLQDDGRACTGCLSADRGGCSQLCTPVTPSRWQCGCLPGYQLHQDRMRCIASGPPPYLLVANLVNVRQIDPDGTGDQTVVEEPRGAIIALDYDPVQNNVYFASTSQKTIERVNLNSGSRDVLVSDGLDSPEGLAIDWIHRRMYWTDKSQSTVDCSTLTGLNRETLVSKGLEKPRGIAVHPLAKKLFWTDIGAQPVVESASLEGKDRAVIASTNLVSPSGLTIDFTEDRLFWCDQRRGLVESAALDGSDRQVLLENQVARPFDLAVFEDRLWISDREHQQLRSVHKRTGRKLQRIHSNMVQPASIVVVHPLAKPGADVCLHLNGGCAQVCESKLGFAHCSCLSRYSLSADGRSCSPVDASNGTAESGDLTSLKNKTFNDERTPLTTLGRSTDEVEADLDSDEGNEPTLFTDKMVSDQNECYSPRCDVNAQCLLSAGSPTCLCLEGFTGDGQLCVDIDECKRGTHKCDKNAECQNALGKYVCECRAGYHGTGNTCQGLETTSPWVTTSSPADVTTRHHNSNSVESCPFTHESYCLYQGVCFYFPEMESYACNCASGYMGERCQFSDLEWWELQQAEEEKRRNVVIAACMVVVVSLLSIAACVTYCYGTRRFFHKQPSGDNVSETSVTDESMSETTTTSVPRFYMVAENGVEGLVLPAMGCPRRAVCPSCSSETGDNPVSDESGTLSQRNRGYECSMVSAVAVEITQPTVHHSNLSLSSSYTCASFKPLLLSQNPSQEFDAS</sequence>
<feature type="signal peptide" evidence="10">
    <location>
        <begin position="1"/>
        <end position="22"/>
    </location>
</feature>
<proteinExistence type="predicted"/>
<dbReference type="InterPro" id="IPR001881">
    <property type="entry name" value="EGF-like_Ca-bd_dom"/>
</dbReference>
<feature type="repeat" description="LDL-receptor class B" evidence="7">
    <location>
        <begin position="606"/>
        <end position="649"/>
    </location>
</feature>
<dbReference type="InterPro" id="IPR032485">
    <property type="entry name" value="LRP1-like_beta_prop"/>
</dbReference>
<dbReference type="GO" id="GO:0017147">
    <property type="term" value="F:Wnt-protein binding"/>
    <property type="evidence" value="ECO:0007669"/>
    <property type="project" value="TreeGrafter"/>
</dbReference>
<dbReference type="InterPro" id="IPR000152">
    <property type="entry name" value="EGF-type_Asp/Asn_hydroxyl_site"/>
</dbReference>
<dbReference type="OrthoDB" id="4062651at2759"/>
<dbReference type="PROSITE" id="PS01186">
    <property type="entry name" value="EGF_2"/>
    <property type="match status" value="4"/>
</dbReference>
<dbReference type="Pfam" id="PF00058">
    <property type="entry name" value="Ldl_recept_b"/>
    <property type="match status" value="4"/>
</dbReference>
<dbReference type="FunFam" id="2.10.25.10:FF:000219">
    <property type="entry name" value="Pro-epidermal growth factor"/>
    <property type="match status" value="1"/>
</dbReference>
<dbReference type="RefSeq" id="XP_029296902.1">
    <property type="nucleotide sequence ID" value="XM_029441042.1"/>
</dbReference>
<dbReference type="SMART" id="SM00181">
    <property type="entry name" value="EGF"/>
    <property type="match status" value="8"/>
</dbReference>
<keyword evidence="9" id="KW-1133">Transmembrane helix</keyword>
<evidence type="ECO:0000256" key="8">
    <source>
        <dbReference type="SAM" id="MobiDB-lite"/>
    </source>
</evidence>
<feature type="region of interest" description="Disordered" evidence="8">
    <location>
        <begin position="802"/>
        <end position="827"/>
    </location>
</feature>
<dbReference type="SUPFAM" id="SSF57196">
    <property type="entry name" value="EGF/Laminin"/>
    <property type="match status" value="3"/>
</dbReference>
<dbReference type="Pfam" id="PF14670">
    <property type="entry name" value="FXa_inhibition"/>
    <property type="match status" value="1"/>
</dbReference>
<evidence type="ECO:0000256" key="6">
    <source>
        <dbReference type="PROSITE-ProRule" id="PRU00076"/>
    </source>
</evidence>
<dbReference type="SUPFAM" id="SSF63825">
    <property type="entry name" value="YWTD domain"/>
    <property type="match status" value="2"/>
</dbReference>
<evidence type="ECO:0000259" key="11">
    <source>
        <dbReference type="PROSITE" id="PS50026"/>
    </source>
</evidence>
<evidence type="ECO:0000313" key="12">
    <source>
        <dbReference type="Proteomes" id="UP000504630"/>
    </source>
</evidence>
<dbReference type="SMART" id="SM00179">
    <property type="entry name" value="EGF_CA"/>
    <property type="match status" value="6"/>
</dbReference>
<evidence type="ECO:0000256" key="2">
    <source>
        <dbReference type="ARBA" id="ARBA00022729"/>
    </source>
</evidence>
<dbReference type="GO" id="GO:0008284">
    <property type="term" value="P:positive regulation of cell population proliferation"/>
    <property type="evidence" value="ECO:0007669"/>
    <property type="project" value="TreeGrafter"/>
</dbReference>
<dbReference type="PANTHER" id="PTHR46513">
    <property type="entry name" value="VITELLOGENIN RECEPTOR-LIKE PROTEIN-RELATED-RELATED"/>
    <property type="match status" value="1"/>
</dbReference>
<dbReference type="Gene3D" id="2.10.25.10">
    <property type="entry name" value="Laminin"/>
    <property type="match status" value="7"/>
</dbReference>
<feature type="repeat" description="LDL-receptor class B" evidence="7">
    <location>
        <begin position="86"/>
        <end position="127"/>
    </location>
</feature>
<dbReference type="GO" id="GO:0016192">
    <property type="term" value="P:vesicle-mediated transport"/>
    <property type="evidence" value="ECO:0007669"/>
    <property type="project" value="UniProtKB-ARBA"/>
</dbReference>
<dbReference type="GO" id="GO:0005509">
    <property type="term" value="F:calcium ion binding"/>
    <property type="evidence" value="ECO:0007669"/>
    <property type="project" value="InterPro"/>
</dbReference>
<keyword evidence="9" id="KW-0812">Transmembrane</keyword>
<keyword evidence="4 6" id="KW-1015">Disulfide bond</keyword>
<organism evidence="12 13">
    <name type="scientific">Cottoperca gobio</name>
    <name type="common">Frogmouth</name>
    <name type="synonym">Aphritis gobio</name>
    <dbReference type="NCBI Taxonomy" id="56716"/>
    <lineage>
        <taxon>Eukaryota</taxon>
        <taxon>Metazoa</taxon>
        <taxon>Chordata</taxon>
        <taxon>Craniata</taxon>
        <taxon>Vertebrata</taxon>
        <taxon>Euteleostomi</taxon>
        <taxon>Actinopterygii</taxon>
        <taxon>Neopterygii</taxon>
        <taxon>Teleostei</taxon>
        <taxon>Neoteleostei</taxon>
        <taxon>Acanthomorphata</taxon>
        <taxon>Eupercaria</taxon>
        <taxon>Perciformes</taxon>
        <taxon>Notothenioidei</taxon>
        <taxon>Bovichtidae</taxon>
        <taxon>Cottoperca</taxon>
    </lineage>
</organism>
<dbReference type="GO" id="GO:0030855">
    <property type="term" value="P:epithelial cell differentiation"/>
    <property type="evidence" value="ECO:0007669"/>
    <property type="project" value="UniProtKB-ARBA"/>
</dbReference>
<dbReference type="PROSITE" id="PS01187">
    <property type="entry name" value="EGF_CA"/>
    <property type="match status" value="2"/>
</dbReference>
<dbReference type="InterPro" id="IPR009030">
    <property type="entry name" value="Growth_fac_rcpt_cys_sf"/>
</dbReference>
<dbReference type="InterPro" id="IPR018097">
    <property type="entry name" value="EGF_Ca-bd_CS"/>
</dbReference>
<dbReference type="Pfam" id="PF12947">
    <property type="entry name" value="EGF_3"/>
    <property type="match status" value="1"/>
</dbReference>
<comment type="caution">
    <text evidence="6">Lacks conserved residue(s) required for the propagation of feature annotation.</text>
</comment>
<keyword evidence="2 10" id="KW-0732">Signal</keyword>
<dbReference type="GO" id="GO:0043410">
    <property type="term" value="P:positive regulation of MAPK cascade"/>
    <property type="evidence" value="ECO:0007669"/>
    <property type="project" value="TreeGrafter"/>
</dbReference>
<evidence type="ECO:0000256" key="7">
    <source>
        <dbReference type="PROSITE-ProRule" id="PRU00461"/>
    </source>
</evidence>
<accession>A0A6J2QHZ1</accession>
<feature type="disulfide bond" evidence="6">
    <location>
        <begin position="955"/>
        <end position="972"/>
    </location>
</feature>
<evidence type="ECO:0000256" key="4">
    <source>
        <dbReference type="ARBA" id="ARBA00023157"/>
    </source>
</evidence>
<feature type="domain" description="EGF-like" evidence="11">
    <location>
        <begin position="838"/>
        <end position="876"/>
    </location>
</feature>
<dbReference type="AlphaFoldDB" id="A0A6J2QHZ1"/>
<name>A0A6J2QHZ1_COTGO</name>
<reference evidence="13" key="1">
    <citation type="submission" date="2025-08" db="UniProtKB">
        <authorList>
            <consortium name="RefSeq"/>
        </authorList>
    </citation>
    <scope>IDENTIFICATION</scope>
</reference>
<feature type="transmembrane region" description="Helical" evidence="9">
    <location>
        <begin position="1004"/>
        <end position="1027"/>
    </location>
</feature>
<evidence type="ECO:0000256" key="10">
    <source>
        <dbReference type="SAM" id="SignalP"/>
    </source>
</evidence>
<dbReference type="InterPro" id="IPR000033">
    <property type="entry name" value="LDLR_classB_rpt"/>
</dbReference>
<dbReference type="Gene3D" id="2.120.10.30">
    <property type="entry name" value="TolB, C-terminal domain"/>
    <property type="match status" value="2"/>
</dbReference>
<feature type="compositionally biased region" description="Acidic residues" evidence="8">
    <location>
        <begin position="815"/>
        <end position="826"/>
    </location>
</feature>
<dbReference type="PROSITE" id="PS50026">
    <property type="entry name" value="EGF_3"/>
    <property type="match status" value="3"/>
</dbReference>
<dbReference type="InterPro" id="IPR011042">
    <property type="entry name" value="6-blade_b-propeller_TolB-like"/>
</dbReference>
<feature type="chain" id="PRO_5027005664" evidence="10">
    <location>
        <begin position="23"/>
        <end position="1162"/>
    </location>
</feature>
<dbReference type="InParanoid" id="A0A6J2QHZ1"/>
<dbReference type="CTD" id="1950"/>
<evidence type="ECO:0000256" key="9">
    <source>
        <dbReference type="SAM" id="Phobius"/>
    </source>
</evidence>
<keyword evidence="12" id="KW-1185">Reference proteome</keyword>
<evidence type="ECO:0000256" key="1">
    <source>
        <dbReference type="ARBA" id="ARBA00022536"/>
    </source>
</evidence>
<feature type="disulfide bond" evidence="6">
    <location>
        <begin position="974"/>
        <end position="983"/>
    </location>
</feature>
<dbReference type="SUPFAM" id="SSF57184">
    <property type="entry name" value="Growth factor receptor domain"/>
    <property type="match status" value="2"/>
</dbReference>
<dbReference type="InterPro" id="IPR049883">
    <property type="entry name" value="NOTCH1_EGF-like"/>
</dbReference>
<dbReference type="InterPro" id="IPR024731">
    <property type="entry name" value="NELL2-like_EGF"/>
</dbReference>
<keyword evidence="9" id="KW-0472">Membrane</keyword>
<dbReference type="SMART" id="SM00135">
    <property type="entry name" value="LY"/>
    <property type="match status" value="9"/>
</dbReference>
<dbReference type="InterPro" id="IPR050778">
    <property type="entry name" value="Cueball_EGF_LRP_Nidogen"/>
</dbReference>
<evidence type="ECO:0000256" key="5">
    <source>
        <dbReference type="ARBA" id="ARBA00023180"/>
    </source>
</evidence>
<gene>
    <name evidence="13" type="primary">egf</name>
</gene>
<dbReference type="GeneID" id="115014303"/>
<keyword evidence="5" id="KW-0325">Glycoprotein</keyword>
<dbReference type="PROSITE" id="PS51120">
    <property type="entry name" value="LDLRB"/>
    <property type="match status" value="6"/>
</dbReference>
<dbReference type="GO" id="GO:0008083">
    <property type="term" value="F:growth factor activity"/>
    <property type="evidence" value="ECO:0007669"/>
    <property type="project" value="TreeGrafter"/>
</dbReference>
<evidence type="ECO:0000256" key="3">
    <source>
        <dbReference type="ARBA" id="ARBA00022737"/>
    </source>
</evidence>